<accession>A0A0F9TK34</accession>
<protein>
    <submittedName>
        <fullName evidence="1">Uncharacterized protein</fullName>
    </submittedName>
</protein>
<comment type="caution">
    <text evidence="1">The sequence shown here is derived from an EMBL/GenBank/DDBJ whole genome shotgun (WGS) entry which is preliminary data.</text>
</comment>
<organism evidence="1">
    <name type="scientific">marine sediment metagenome</name>
    <dbReference type="NCBI Taxonomy" id="412755"/>
    <lineage>
        <taxon>unclassified sequences</taxon>
        <taxon>metagenomes</taxon>
        <taxon>ecological metagenomes</taxon>
    </lineage>
</organism>
<reference evidence="1" key="1">
    <citation type="journal article" date="2015" name="Nature">
        <title>Complex archaea that bridge the gap between prokaryotes and eukaryotes.</title>
        <authorList>
            <person name="Spang A."/>
            <person name="Saw J.H."/>
            <person name="Jorgensen S.L."/>
            <person name="Zaremba-Niedzwiedzka K."/>
            <person name="Martijn J."/>
            <person name="Lind A.E."/>
            <person name="van Eijk R."/>
            <person name="Schleper C."/>
            <person name="Guy L."/>
            <person name="Ettema T.J."/>
        </authorList>
    </citation>
    <scope>NUCLEOTIDE SEQUENCE</scope>
</reference>
<sequence length="81" mass="9347">MGAEMSKGIEFRDGKIFKVPFSNRSEYLHALWLQYLGEKRVDESKRVVGFDSPDVHRLRRIAETEHKLMNPAEGVHFEGDG</sequence>
<name>A0A0F9TK34_9ZZZZ</name>
<gene>
    <name evidence="1" type="ORF">LCGC14_0338630</name>
</gene>
<dbReference type="EMBL" id="LAZR01000244">
    <property type="protein sequence ID" value="KKN79659.1"/>
    <property type="molecule type" value="Genomic_DNA"/>
</dbReference>
<dbReference type="AlphaFoldDB" id="A0A0F9TK34"/>
<proteinExistence type="predicted"/>
<evidence type="ECO:0000313" key="1">
    <source>
        <dbReference type="EMBL" id="KKN79659.1"/>
    </source>
</evidence>